<dbReference type="InterPro" id="IPR011095">
    <property type="entry name" value="Dala_Dala_lig_C"/>
</dbReference>
<dbReference type="Gene3D" id="3.30.470.20">
    <property type="entry name" value="ATP-grasp fold, B domain"/>
    <property type="match status" value="1"/>
</dbReference>
<organism evidence="10 11">
    <name type="scientific">Cellulomonas pakistanensis</name>
    <dbReference type="NCBI Taxonomy" id="992287"/>
    <lineage>
        <taxon>Bacteria</taxon>
        <taxon>Bacillati</taxon>
        <taxon>Actinomycetota</taxon>
        <taxon>Actinomycetes</taxon>
        <taxon>Micrococcales</taxon>
        <taxon>Cellulomonadaceae</taxon>
        <taxon>Cellulomonas</taxon>
    </lineage>
</organism>
<feature type="active site" evidence="5">
    <location>
        <position position="325"/>
    </location>
</feature>
<evidence type="ECO:0000256" key="3">
    <source>
        <dbReference type="ARBA" id="ARBA00023316"/>
    </source>
</evidence>
<dbReference type="GO" id="GO:0008716">
    <property type="term" value="F:D-alanine-D-alanine ligase activity"/>
    <property type="evidence" value="ECO:0007669"/>
    <property type="project" value="UniProtKB-UniRule"/>
</dbReference>
<dbReference type="InterPro" id="IPR013815">
    <property type="entry name" value="ATP_grasp_subdomain_1"/>
</dbReference>
<dbReference type="EMBL" id="BONO01000001">
    <property type="protein sequence ID" value="GIG34785.1"/>
    <property type="molecule type" value="Genomic_DNA"/>
</dbReference>
<dbReference type="PIRSF" id="PIRSF039102">
    <property type="entry name" value="Ddl/VanB"/>
    <property type="match status" value="1"/>
</dbReference>
<dbReference type="InterPro" id="IPR005905">
    <property type="entry name" value="D_ala_D_ala"/>
</dbReference>
<comment type="subcellular location">
    <subcellularLocation>
        <location evidence="4">Cytoplasm</location>
    </subcellularLocation>
</comment>
<dbReference type="SMART" id="SM01209">
    <property type="entry name" value="GARS_A"/>
    <property type="match status" value="1"/>
</dbReference>
<keyword evidence="3 4" id="KW-0961">Cell wall biogenesis/degradation</keyword>
<feature type="binding site" evidence="6">
    <location>
        <position position="301"/>
    </location>
    <ligand>
        <name>Mg(2+)</name>
        <dbReference type="ChEBI" id="CHEBI:18420"/>
        <label>1</label>
    </ligand>
</feature>
<dbReference type="Pfam" id="PF07478">
    <property type="entry name" value="Dala_Dala_lig_C"/>
    <property type="match status" value="1"/>
</dbReference>
<evidence type="ECO:0000256" key="6">
    <source>
        <dbReference type="PIRSR" id="PIRSR039102-3"/>
    </source>
</evidence>
<evidence type="ECO:0000313" key="10">
    <source>
        <dbReference type="EMBL" id="GIG34785.1"/>
    </source>
</evidence>
<evidence type="ECO:0000259" key="9">
    <source>
        <dbReference type="PROSITE" id="PS50975"/>
    </source>
</evidence>
<feature type="compositionally biased region" description="Basic and acidic residues" evidence="8">
    <location>
        <begin position="19"/>
        <end position="31"/>
    </location>
</feature>
<dbReference type="InterPro" id="IPR016185">
    <property type="entry name" value="PreATP-grasp_dom_sf"/>
</dbReference>
<dbReference type="NCBIfam" id="NF002378">
    <property type="entry name" value="PRK01372.1"/>
    <property type="match status" value="1"/>
</dbReference>
<dbReference type="EC" id="6.3.2.4" evidence="4"/>
<feature type="active site" evidence="5">
    <location>
        <position position="191"/>
    </location>
</feature>
<protein>
    <recommendedName>
        <fullName evidence="4">D-alanine--D-alanine ligase</fullName>
        <ecNumber evidence="4">6.3.2.4</ecNumber>
    </recommendedName>
    <alternativeName>
        <fullName evidence="4">D-Ala-D-Ala ligase</fullName>
    </alternativeName>
    <alternativeName>
        <fullName evidence="4">D-alanylalanine synthetase</fullName>
    </alternativeName>
</protein>
<comment type="similarity">
    <text evidence="1 4">Belongs to the D-alanine--D-alanine ligase family.</text>
</comment>
<feature type="binding site" evidence="6">
    <location>
        <position position="316"/>
    </location>
    <ligand>
        <name>Mg(2+)</name>
        <dbReference type="ChEBI" id="CHEBI:18420"/>
        <label>2</label>
    </ligand>
</feature>
<proteinExistence type="inferred from homology"/>
<evidence type="ECO:0000256" key="2">
    <source>
        <dbReference type="ARBA" id="ARBA00022598"/>
    </source>
</evidence>
<feature type="binding site" evidence="6">
    <location>
        <position position="314"/>
    </location>
    <ligand>
        <name>Mg(2+)</name>
        <dbReference type="ChEBI" id="CHEBI:18420"/>
        <label>1</label>
    </ligand>
</feature>
<comment type="pathway">
    <text evidence="4">Cell wall biogenesis; peptidoglycan biosynthesis.</text>
</comment>
<dbReference type="InterPro" id="IPR011761">
    <property type="entry name" value="ATP-grasp"/>
</dbReference>
<evidence type="ECO:0000256" key="5">
    <source>
        <dbReference type="PIRSR" id="PIRSR039102-1"/>
    </source>
</evidence>
<dbReference type="Proteomes" id="UP000642125">
    <property type="component" value="Unassembled WGS sequence"/>
</dbReference>
<feature type="binding site" evidence="6">
    <location>
        <position position="314"/>
    </location>
    <ligand>
        <name>Mg(2+)</name>
        <dbReference type="ChEBI" id="CHEBI:18420"/>
        <label>2</label>
    </ligand>
</feature>
<dbReference type="GO" id="GO:0071555">
    <property type="term" value="P:cell wall organization"/>
    <property type="evidence" value="ECO:0007669"/>
    <property type="project" value="UniProtKB-KW"/>
</dbReference>
<dbReference type="GO" id="GO:0005524">
    <property type="term" value="F:ATP binding"/>
    <property type="evidence" value="ECO:0007669"/>
    <property type="project" value="UniProtKB-UniRule"/>
</dbReference>
<evidence type="ECO:0000256" key="8">
    <source>
        <dbReference type="SAM" id="MobiDB-lite"/>
    </source>
</evidence>
<evidence type="ECO:0000256" key="7">
    <source>
        <dbReference type="PROSITE-ProRule" id="PRU00409"/>
    </source>
</evidence>
<keyword evidence="11" id="KW-1185">Reference proteome</keyword>
<gene>
    <name evidence="10" type="primary">ddlA</name>
    <name evidence="4" type="synonym">ddl</name>
    <name evidence="10" type="ORF">Cpa01nite_01660</name>
</gene>
<dbReference type="AlphaFoldDB" id="A0A919P5S4"/>
<comment type="cofactor">
    <cofactor evidence="6">
        <name>Mg(2+)</name>
        <dbReference type="ChEBI" id="CHEBI:18420"/>
    </cofactor>
    <cofactor evidence="6">
        <name>Mn(2+)</name>
        <dbReference type="ChEBI" id="CHEBI:29035"/>
    </cofactor>
    <text evidence="6">Binds 2 magnesium or manganese ions per subunit.</text>
</comment>
<comment type="catalytic activity">
    <reaction evidence="4">
        <text>2 D-alanine + ATP = D-alanyl-D-alanine + ADP + phosphate + H(+)</text>
        <dbReference type="Rhea" id="RHEA:11224"/>
        <dbReference type="ChEBI" id="CHEBI:15378"/>
        <dbReference type="ChEBI" id="CHEBI:30616"/>
        <dbReference type="ChEBI" id="CHEBI:43474"/>
        <dbReference type="ChEBI" id="CHEBI:57416"/>
        <dbReference type="ChEBI" id="CHEBI:57822"/>
        <dbReference type="ChEBI" id="CHEBI:456216"/>
        <dbReference type="EC" id="6.3.2.4"/>
    </reaction>
</comment>
<dbReference type="PROSITE" id="PS50975">
    <property type="entry name" value="ATP_GRASP"/>
    <property type="match status" value="1"/>
</dbReference>
<name>A0A919P5S4_9CELL</name>
<dbReference type="GO" id="GO:0008360">
    <property type="term" value="P:regulation of cell shape"/>
    <property type="evidence" value="ECO:0007669"/>
    <property type="project" value="UniProtKB-KW"/>
</dbReference>
<dbReference type="Gene3D" id="3.30.1490.20">
    <property type="entry name" value="ATP-grasp fold, A domain"/>
    <property type="match status" value="1"/>
</dbReference>
<keyword evidence="6" id="KW-0464">Manganese</keyword>
<dbReference type="SUPFAM" id="SSF56059">
    <property type="entry name" value="Glutathione synthetase ATP-binding domain-like"/>
    <property type="match status" value="1"/>
</dbReference>
<reference evidence="10" key="1">
    <citation type="submission" date="2021-01" db="EMBL/GenBank/DDBJ databases">
        <title>Whole genome shotgun sequence of Cellulomonas pakistanensis NBRC 110800.</title>
        <authorList>
            <person name="Komaki H."/>
            <person name="Tamura T."/>
        </authorList>
    </citation>
    <scope>NUCLEOTIDE SEQUENCE</scope>
    <source>
        <strain evidence="10">NBRC 110800</strain>
    </source>
</reference>
<dbReference type="PANTHER" id="PTHR23132:SF23">
    <property type="entry name" value="D-ALANINE--D-ALANINE LIGASE B"/>
    <property type="match status" value="1"/>
</dbReference>
<evidence type="ECO:0000313" key="11">
    <source>
        <dbReference type="Proteomes" id="UP000642125"/>
    </source>
</evidence>
<keyword evidence="4" id="KW-0963">Cytoplasm</keyword>
<comment type="function">
    <text evidence="4">Cell wall formation.</text>
</comment>
<keyword evidence="6" id="KW-0479">Metal-binding</keyword>
<evidence type="ECO:0000256" key="4">
    <source>
        <dbReference type="HAMAP-Rule" id="MF_00047"/>
    </source>
</evidence>
<dbReference type="PANTHER" id="PTHR23132">
    <property type="entry name" value="D-ALANINE--D-ALANINE LIGASE"/>
    <property type="match status" value="1"/>
</dbReference>
<keyword evidence="4" id="KW-0573">Peptidoglycan synthesis</keyword>
<dbReference type="GO" id="GO:0005737">
    <property type="term" value="C:cytoplasm"/>
    <property type="evidence" value="ECO:0007669"/>
    <property type="project" value="UniProtKB-SubCell"/>
</dbReference>
<keyword evidence="4" id="KW-0133">Cell shape</keyword>
<dbReference type="GO" id="GO:0009252">
    <property type="term" value="P:peptidoglycan biosynthetic process"/>
    <property type="evidence" value="ECO:0007669"/>
    <property type="project" value="UniProtKB-UniRule"/>
</dbReference>
<dbReference type="GO" id="GO:0046872">
    <property type="term" value="F:metal ion binding"/>
    <property type="evidence" value="ECO:0007669"/>
    <property type="project" value="UniProtKB-KW"/>
</dbReference>
<evidence type="ECO:0000256" key="1">
    <source>
        <dbReference type="ARBA" id="ARBA00010871"/>
    </source>
</evidence>
<keyword evidence="7" id="KW-0547">Nucleotide-binding</keyword>
<keyword evidence="6" id="KW-0460">Magnesium</keyword>
<keyword evidence="7" id="KW-0067">ATP-binding</keyword>
<dbReference type="SUPFAM" id="SSF52440">
    <property type="entry name" value="PreATP-grasp domain"/>
    <property type="match status" value="1"/>
</dbReference>
<comment type="caution">
    <text evidence="10">The sequence shown here is derived from an EMBL/GenBank/DDBJ whole genome shotgun (WGS) entry which is preliminary data.</text>
</comment>
<dbReference type="Gene3D" id="3.40.50.20">
    <property type="match status" value="1"/>
</dbReference>
<dbReference type="HAMAP" id="MF_00047">
    <property type="entry name" value="Dala_Dala_lig"/>
    <property type="match status" value="1"/>
</dbReference>
<keyword evidence="2 4" id="KW-0436">Ligase</keyword>
<sequence length="353" mass="37105">MLGGSAGFPVPLVPSRRPTVHDRPPRGRHQEAPTVPHPVPATPRVVVLAGGLSHERDVSIRSGRRVAEALRSSGVEVSVHDVDADLVPALAETRPDLVWPLLHGAGGEDGSVRDVLELLGVRSLGTGPRASRVAWSKPIAKTTVTRAGIATPEFVTLPQSLFRELGAGRVMDAVVARLGLPLVVKPSRGGSALGVTLVRTAEELPGAMVACFAYGDTALIERAVEGVEVAVGVVELDGSPVALPAVEVVTDGPYDYDARYNPGRTEYFAPARLSDELAARAAETAVAAHQVLGLRHLSRTDLIIDAEGQPWFLEVNVAPGMTETSLFPQGAEAGGHHLPTLYRRLVEAGLAAS</sequence>
<feature type="domain" description="ATP-grasp" evidence="9">
    <location>
        <begin position="141"/>
        <end position="347"/>
    </location>
</feature>
<accession>A0A919P5S4</accession>
<feature type="active site" evidence="5">
    <location>
        <position position="55"/>
    </location>
</feature>
<feature type="region of interest" description="Disordered" evidence="8">
    <location>
        <begin position="1"/>
        <end position="41"/>
    </location>
</feature>